<dbReference type="AlphaFoldDB" id="X0SYL4"/>
<evidence type="ECO:0000313" key="1">
    <source>
        <dbReference type="EMBL" id="GAF80992.1"/>
    </source>
</evidence>
<accession>X0SYL4</accession>
<comment type="caution">
    <text evidence="1">The sequence shown here is derived from an EMBL/GenBank/DDBJ whole genome shotgun (WGS) entry which is preliminary data.</text>
</comment>
<name>X0SYL4_9ZZZZ</name>
<organism evidence="1">
    <name type="scientific">marine sediment metagenome</name>
    <dbReference type="NCBI Taxonomy" id="412755"/>
    <lineage>
        <taxon>unclassified sequences</taxon>
        <taxon>metagenomes</taxon>
        <taxon>ecological metagenomes</taxon>
    </lineage>
</organism>
<reference evidence="1" key="1">
    <citation type="journal article" date="2014" name="Front. Microbiol.">
        <title>High frequency of phylogenetically diverse reductive dehalogenase-homologous genes in deep subseafloor sedimentary metagenomes.</title>
        <authorList>
            <person name="Kawai M."/>
            <person name="Futagami T."/>
            <person name="Toyoda A."/>
            <person name="Takaki Y."/>
            <person name="Nishi S."/>
            <person name="Hori S."/>
            <person name="Arai W."/>
            <person name="Tsubouchi T."/>
            <person name="Morono Y."/>
            <person name="Uchiyama I."/>
            <person name="Ito T."/>
            <person name="Fujiyama A."/>
            <person name="Inagaki F."/>
            <person name="Takami H."/>
        </authorList>
    </citation>
    <scope>NUCLEOTIDE SEQUENCE</scope>
    <source>
        <strain evidence="1">Expedition CK06-06</strain>
    </source>
</reference>
<sequence>MPYIVQGDPSSWKENEDRYRKEDFDYEYPDGLDLKPGSKFHNKIRSRIYTRATESRTEMSKRFASWREIDRVLTVYVPADDKEKIIKEKDPRRPISIVFPYTYSMLEALLTYMTMAFFQDPMFQYEGVEDDDTTGSMLMELLVRLHCIKTKVPLAVHTALRDAFSYGIGVGLPGWKRIFGMVPKRSKVVSDSELGATMLEDVTYVNELIFEGNDLSNIDPYMWLPDPSVSSANIQDGEFVGWIERDNFMNLLTDEANDENVFNVKYVKNKKSKTSELSRDQSDRETKQG</sequence>
<gene>
    <name evidence="1" type="ORF">S01H1_09027</name>
</gene>
<proteinExistence type="predicted"/>
<feature type="non-terminal residue" evidence="1">
    <location>
        <position position="289"/>
    </location>
</feature>
<protein>
    <submittedName>
        <fullName evidence="1">Uncharacterized protein</fullName>
    </submittedName>
</protein>
<dbReference type="EMBL" id="BARS01004618">
    <property type="protein sequence ID" value="GAF80992.1"/>
    <property type="molecule type" value="Genomic_DNA"/>
</dbReference>